<sequence length="22" mass="2539">MRHEFMFSCTVSFGPIKHISIA</sequence>
<organism evidence="1">
    <name type="scientific">Arundo donax</name>
    <name type="common">Giant reed</name>
    <name type="synonym">Donax arundinaceus</name>
    <dbReference type="NCBI Taxonomy" id="35708"/>
    <lineage>
        <taxon>Eukaryota</taxon>
        <taxon>Viridiplantae</taxon>
        <taxon>Streptophyta</taxon>
        <taxon>Embryophyta</taxon>
        <taxon>Tracheophyta</taxon>
        <taxon>Spermatophyta</taxon>
        <taxon>Magnoliopsida</taxon>
        <taxon>Liliopsida</taxon>
        <taxon>Poales</taxon>
        <taxon>Poaceae</taxon>
        <taxon>PACMAD clade</taxon>
        <taxon>Arundinoideae</taxon>
        <taxon>Arundineae</taxon>
        <taxon>Arundo</taxon>
    </lineage>
</organism>
<evidence type="ECO:0000313" key="1">
    <source>
        <dbReference type="EMBL" id="JAD69577.1"/>
    </source>
</evidence>
<accession>A0A0A9CDL3</accession>
<protein>
    <submittedName>
        <fullName evidence="1">Uncharacterized protein</fullName>
    </submittedName>
</protein>
<reference evidence="1" key="1">
    <citation type="submission" date="2014-09" db="EMBL/GenBank/DDBJ databases">
        <authorList>
            <person name="Magalhaes I.L.F."/>
            <person name="Oliveira U."/>
            <person name="Santos F.R."/>
            <person name="Vidigal T.H.D.A."/>
            <person name="Brescovit A.D."/>
            <person name="Santos A.J."/>
        </authorList>
    </citation>
    <scope>NUCLEOTIDE SEQUENCE</scope>
    <source>
        <tissue evidence="1">Shoot tissue taken approximately 20 cm above the soil surface</tissue>
    </source>
</reference>
<dbReference type="AlphaFoldDB" id="A0A0A9CDL3"/>
<proteinExistence type="predicted"/>
<name>A0A0A9CDL3_ARUDO</name>
<dbReference type="EMBL" id="GBRH01228318">
    <property type="protein sequence ID" value="JAD69577.1"/>
    <property type="molecule type" value="Transcribed_RNA"/>
</dbReference>
<reference evidence="1" key="2">
    <citation type="journal article" date="2015" name="Data Brief">
        <title>Shoot transcriptome of the giant reed, Arundo donax.</title>
        <authorList>
            <person name="Barrero R.A."/>
            <person name="Guerrero F.D."/>
            <person name="Moolhuijzen P."/>
            <person name="Goolsby J.A."/>
            <person name="Tidwell J."/>
            <person name="Bellgard S.E."/>
            <person name="Bellgard M.I."/>
        </authorList>
    </citation>
    <scope>NUCLEOTIDE SEQUENCE</scope>
    <source>
        <tissue evidence="1">Shoot tissue taken approximately 20 cm above the soil surface</tissue>
    </source>
</reference>